<feature type="signal peptide" evidence="2">
    <location>
        <begin position="1"/>
        <end position="22"/>
    </location>
</feature>
<evidence type="ECO:0000313" key="4">
    <source>
        <dbReference type="Proteomes" id="UP000324974"/>
    </source>
</evidence>
<feature type="region of interest" description="Disordered" evidence="1">
    <location>
        <begin position="24"/>
        <end position="47"/>
    </location>
</feature>
<accession>A0A5C1A6F8</accession>
<evidence type="ECO:0000256" key="2">
    <source>
        <dbReference type="SAM" id="SignalP"/>
    </source>
</evidence>
<evidence type="ECO:0000256" key="1">
    <source>
        <dbReference type="SAM" id="MobiDB-lite"/>
    </source>
</evidence>
<feature type="chain" id="PRO_5023102723" evidence="2">
    <location>
        <begin position="23"/>
        <end position="150"/>
    </location>
</feature>
<dbReference type="KEGG" id="lrs:PX52LOC_00434"/>
<dbReference type="Proteomes" id="UP000324974">
    <property type="component" value="Chromosome"/>
</dbReference>
<dbReference type="RefSeq" id="WP_149108537.1">
    <property type="nucleotide sequence ID" value="NZ_CP042425.1"/>
</dbReference>
<evidence type="ECO:0000313" key="3">
    <source>
        <dbReference type="EMBL" id="QEL13576.1"/>
    </source>
</evidence>
<keyword evidence="4" id="KW-1185">Reference proteome</keyword>
<dbReference type="AlphaFoldDB" id="A0A5C1A6F8"/>
<gene>
    <name evidence="3" type="ORF">PX52LOC_00434</name>
</gene>
<organism evidence="3 4">
    <name type="scientific">Limnoglobus roseus</name>
    <dbReference type="NCBI Taxonomy" id="2598579"/>
    <lineage>
        <taxon>Bacteria</taxon>
        <taxon>Pseudomonadati</taxon>
        <taxon>Planctomycetota</taxon>
        <taxon>Planctomycetia</taxon>
        <taxon>Gemmatales</taxon>
        <taxon>Gemmataceae</taxon>
        <taxon>Limnoglobus</taxon>
    </lineage>
</organism>
<dbReference type="EMBL" id="CP042425">
    <property type="protein sequence ID" value="QEL13576.1"/>
    <property type="molecule type" value="Genomic_DNA"/>
</dbReference>
<reference evidence="4" key="1">
    <citation type="submission" date="2019-08" db="EMBL/GenBank/DDBJ databases">
        <title>Limnoglobus roseus gen. nov., sp. nov., a novel freshwater planctomycete with a giant genome from the family Gemmataceae.</title>
        <authorList>
            <person name="Kulichevskaya I.S."/>
            <person name="Naumoff D.G."/>
            <person name="Miroshnikov K."/>
            <person name="Ivanova A."/>
            <person name="Philippov D.A."/>
            <person name="Hakobyan A."/>
            <person name="Rijpstra I.C."/>
            <person name="Sinninghe Damste J.S."/>
            <person name="Liesack W."/>
            <person name="Dedysh S.N."/>
        </authorList>
    </citation>
    <scope>NUCLEOTIDE SEQUENCE [LARGE SCALE GENOMIC DNA]</scope>
    <source>
        <strain evidence="4">PX52</strain>
    </source>
</reference>
<name>A0A5C1A6F8_9BACT</name>
<keyword evidence="2" id="KW-0732">Signal</keyword>
<protein>
    <submittedName>
        <fullName evidence="3">Uncharacterized protein</fullName>
    </submittedName>
</protein>
<proteinExistence type="predicted"/>
<sequence>MYRIAAGGLAAVVCLAAGVAFGDGPKATDSRPAAKKADDKSATPQRPSVIIAPLTADVLAEAVKEEQKACTRRLDACAKLREIAVAKNNDALLQQIDEFERQAVEICQARVARMGVRGNATRSAPKAAAEPAFDAAKVAAPTPADAAGGK</sequence>